<evidence type="ECO:0000313" key="2">
    <source>
        <dbReference type="Proteomes" id="UP000697995"/>
    </source>
</evidence>
<keyword evidence="2" id="KW-1185">Reference proteome</keyword>
<evidence type="ECO:0000313" key="1">
    <source>
        <dbReference type="EMBL" id="MBK1660505.1"/>
    </source>
</evidence>
<gene>
    <name evidence="1" type="ORF">CKO45_19975</name>
</gene>
<reference evidence="1 2" key="1">
    <citation type="journal article" date="2020" name="Microorganisms">
        <title>Osmotic Adaptation and Compatible Solute Biosynthesis of Phototrophic Bacteria as Revealed from Genome Analyses.</title>
        <authorList>
            <person name="Imhoff J.F."/>
            <person name="Rahn T."/>
            <person name="Kunzel S."/>
            <person name="Keller A."/>
            <person name="Neulinger S.C."/>
        </authorList>
    </citation>
    <scope>NUCLEOTIDE SEQUENCE [LARGE SCALE GENOMIC DNA]</scope>
    <source>
        <strain evidence="1 2">DSM 15382</strain>
    </source>
</reference>
<proteinExistence type="predicted"/>
<sequence>MPAPSEQRLFDALATLSRACAEGGLPEAGGPPPEDAGVTAMTGMDAETREVLGEASLAVAFGAFADQGGDGGPLHMLIGAMALLALRQGEEPDPPAEIMAIVADDARVEAEIDRAGEAVDAECGPDAPAGAVTAVLEAQLLGAAIQLAGCTVPEAGDRGAADQAAVRLRAARILARLAAGLMAMNLAHPRPA</sequence>
<protein>
    <submittedName>
        <fullName evidence="1">Uncharacterized protein</fullName>
    </submittedName>
</protein>
<accession>A0ABS1D249</accession>
<dbReference type="Proteomes" id="UP000697995">
    <property type="component" value="Unassembled WGS sequence"/>
</dbReference>
<name>A0ABS1D249_9PROT</name>
<comment type="caution">
    <text evidence="1">The sequence shown here is derived from an EMBL/GenBank/DDBJ whole genome shotgun (WGS) entry which is preliminary data.</text>
</comment>
<dbReference type="RefSeq" id="WP_133221953.1">
    <property type="nucleotide sequence ID" value="NZ_NRSG01000184.1"/>
</dbReference>
<organism evidence="1 2">
    <name type="scientific">Paracraurococcus ruber</name>
    <dbReference type="NCBI Taxonomy" id="77675"/>
    <lineage>
        <taxon>Bacteria</taxon>
        <taxon>Pseudomonadati</taxon>
        <taxon>Pseudomonadota</taxon>
        <taxon>Alphaproteobacteria</taxon>
        <taxon>Acetobacterales</taxon>
        <taxon>Roseomonadaceae</taxon>
        <taxon>Paracraurococcus</taxon>
    </lineage>
</organism>
<dbReference type="EMBL" id="NRSG01000184">
    <property type="protein sequence ID" value="MBK1660505.1"/>
    <property type="molecule type" value="Genomic_DNA"/>
</dbReference>